<accession>A0A6A4W8F0</accession>
<protein>
    <submittedName>
        <fullName evidence="1">Uncharacterized protein</fullName>
    </submittedName>
</protein>
<comment type="caution">
    <text evidence="1">The sequence shown here is derived from an EMBL/GenBank/DDBJ whole genome shotgun (WGS) entry which is preliminary data.</text>
</comment>
<dbReference type="Proteomes" id="UP000440578">
    <property type="component" value="Unassembled WGS sequence"/>
</dbReference>
<dbReference type="EMBL" id="VIIS01001380">
    <property type="protein sequence ID" value="KAF0299232.1"/>
    <property type="molecule type" value="Genomic_DNA"/>
</dbReference>
<keyword evidence="2" id="KW-1185">Reference proteome</keyword>
<name>A0A6A4W8F0_AMPAM</name>
<gene>
    <name evidence="1" type="ORF">FJT64_027961</name>
</gene>
<evidence type="ECO:0000313" key="2">
    <source>
        <dbReference type="Proteomes" id="UP000440578"/>
    </source>
</evidence>
<dbReference type="AlphaFoldDB" id="A0A6A4W8F0"/>
<proteinExistence type="predicted"/>
<reference evidence="1 2" key="1">
    <citation type="submission" date="2019-07" db="EMBL/GenBank/DDBJ databases">
        <title>Draft genome assembly of a fouling barnacle, Amphibalanus amphitrite (Darwin, 1854): The first reference genome for Thecostraca.</title>
        <authorList>
            <person name="Kim W."/>
        </authorList>
    </citation>
    <scope>NUCLEOTIDE SEQUENCE [LARGE SCALE GENOMIC DNA]</scope>
    <source>
        <strain evidence="1">SNU_AA5</strain>
        <tissue evidence="1">Soma without cirri and trophi</tissue>
    </source>
</reference>
<evidence type="ECO:0000313" key="1">
    <source>
        <dbReference type="EMBL" id="KAF0299232.1"/>
    </source>
</evidence>
<organism evidence="1 2">
    <name type="scientific">Amphibalanus amphitrite</name>
    <name type="common">Striped barnacle</name>
    <name type="synonym">Balanus amphitrite</name>
    <dbReference type="NCBI Taxonomy" id="1232801"/>
    <lineage>
        <taxon>Eukaryota</taxon>
        <taxon>Metazoa</taxon>
        <taxon>Ecdysozoa</taxon>
        <taxon>Arthropoda</taxon>
        <taxon>Crustacea</taxon>
        <taxon>Multicrustacea</taxon>
        <taxon>Cirripedia</taxon>
        <taxon>Thoracica</taxon>
        <taxon>Thoracicalcarea</taxon>
        <taxon>Balanomorpha</taxon>
        <taxon>Balanoidea</taxon>
        <taxon>Balanidae</taxon>
        <taxon>Amphibalaninae</taxon>
        <taxon>Amphibalanus</taxon>
    </lineage>
</organism>
<sequence>MRAAAYIILAAQHNSPLGAAQLRQTRRDERPAARSHPMVTNNGLCCSIGCSPMKTTTGERSTSSSKWSPVWSRPVFSSTWPCIIFGGLYGTEQLFGDWTELRSCTEHCAWDVTEPH</sequence>